<evidence type="ECO:0000256" key="1">
    <source>
        <dbReference type="ARBA" id="ARBA00004141"/>
    </source>
</evidence>
<evidence type="ECO:0000313" key="8">
    <source>
        <dbReference type="Proteomes" id="UP000038010"/>
    </source>
</evidence>
<feature type="transmembrane region" description="Helical" evidence="5">
    <location>
        <begin position="316"/>
        <end position="335"/>
    </location>
</feature>
<dbReference type="InterPro" id="IPR020846">
    <property type="entry name" value="MFS_dom"/>
</dbReference>
<keyword evidence="3 5" id="KW-1133">Transmembrane helix</keyword>
<evidence type="ECO:0000256" key="3">
    <source>
        <dbReference type="ARBA" id="ARBA00022989"/>
    </source>
</evidence>
<evidence type="ECO:0000256" key="5">
    <source>
        <dbReference type="SAM" id="Phobius"/>
    </source>
</evidence>
<dbReference type="AlphaFoldDB" id="A0A0N1HX71"/>
<dbReference type="PRINTS" id="PR01036">
    <property type="entry name" value="TCRTETB"/>
</dbReference>
<feature type="transmembrane region" description="Helical" evidence="5">
    <location>
        <begin position="347"/>
        <end position="365"/>
    </location>
</feature>
<protein>
    <submittedName>
        <fullName evidence="7">Putative MFS-type transporter</fullName>
    </submittedName>
</protein>
<feature type="domain" description="Major facilitator superfamily (MFS) profile" evidence="6">
    <location>
        <begin position="15"/>
        <end position="504"/>
    </location>
</feature>
<evidence type="ECO:0000259" key="6">
    <source>
        <dbReference type="PROSITE" id="PS50850"/>
    </source>
</evidence>
<dbReference type="RefSeq" id="XP_018005019.1">
    <property type="nucleotide sequence ID" value="XM_018142416.1"/>
</dbReference>
<feature type="transmembrane region" description="Helical" evidence="5">
    <location>
        <begin position="80"/>
        <end position="97"/>
    </location>
</feature>
<sequence length="511" mass="55189">MAMIPELVSRPCMDGDGGLLLGLLLAVIETSISATALVTIGRYFEDFPNSTWVILSYLLGYSGFAIVVPRLSDNIGRRPAAIFSWTLFMAFSLGAGLSKTLRQLIVCRALQGVGGTGMFSMTMIMLPQITPVKRWPIMSTCVGLVFAIASVSGPVLGGVITEYSTWRWIYLYNAPIASVGVLPLLFLWPTSATSNRRPDWKHFDYFGALLLITASSLIIFVLNQVGADFYRWQDPLIIVLTTVSCVSWCSFAFWVAFWSFKVPPRINPIFPGDLAARTPQGPTLLTAVLSGFPYFISVINLPQRFQLVNGQSPVSAGLRLMPFLSFFAAGTAVAGKLNGKKNRTPETLIAGSVITVIGCGLLSTLSNTAKIEAKQYGYQVLLGMGIGLCFAGSMMLINIETRSNQLAAAQGAISQARVLGGSAGLAMGTIVLNKNITRLLGGLVSPSQLQNIRHSLASIESLDTAERLLAVEAFSEAFSTEMRICCYVSIATVLTSLATWKRHKTPLPVND</sequence>
<dbReference type="PROSITE" id="PS50850">
    <property type="entry name" value="MFS"/>
    <property type="match status" value="1"/>
</dbReference>
<reference evidence="7 8" key="1">
    <citation type="submission" date="2015-06" db="EMBL/GenBank/DDBJ databases">
        <title>Draft genome of the ant-associated black yeast Phialophora attae CBS 131958.</title>
        <authorList>
            <person name="Moreno L.F."/>
            <person name="Stielow B.J."/>
            <person name="de Hoog S."/>
            <person name="Vicente V.A."/>
            <person name="Weiss V.A."/>
            <person name="de Vries M."/>
            <person name="Cruz L.M."/>
            <person name="Souza E.M."/>
        </authorList>
    </citation>
    <scope>NUCLEOTIDE SEQUENCE [LARGE SCALE GENOMIC DNA]</scope>
    <source>
        <strain evidence="7 8">CBS 131958</strain>
    </source>
</reference>
<feature type="transmembrane region" description="Helical" evidence="5">
    <location>
        <begin position="169"/>
        <end position="191"/>
    </location>
</feature>
<feature type="transmembrane region" description="Helical" evidence="5">
    <location>
        <begin position="203"/>
        <end position="225"/>
    </location>
</feature>
<keyword evidence="4 5" id="KW-0472">Membrane</keyword>
<dbReference type="GO" id="GO:0005886">
    <property type="term" value="C:plasma membrane"/>
    <property type="evidence" value="ECO:0007669"/>
    <property type="project" value="TreeGrafter"/>
</dbReference>
<feature type="transmembrane region" description="Helical" evidence="5">
    <location>
        <begin position="20"/>
        <end position="44"/>
    </location>
</feature>
<evidence type="ECO:0000256" key="4">
    <source>
        <dbReference type="ARBA" id="ARBA00023136"/>
    </source>
</evidence>
<evidence type="ECO:0000256" key="2">
    <source>
        <dbReference type="ARBA" id="ARBA00022692"/>
    </source>
</evidence>
<organism evidence="7 8">
    <name type="scientific">Cyphellophora attinorum</name>
    <dbReference type="NCBI Taxonomy" id="1664694"/>
    <lineage>
        <taxon>Eukaryota</taxon>
        <taxon>Fungi</taxon>
        <taxon>Dikarya</taxon>
        <taxon>Ascomycota</taxon>
        <taxon>Pezizomycotina</taxon>
        <taxon>Eurotiomycetes</taxon>
        <taxon>Chaetothyriomycetidae</taxon>
        <taxon>Chaetothyriales</taxon>
        <taxon>Cyphellophoraceae</taxon>
        <taxon>Cyphellophora</taxon>
    </lineage>
</organism>
<dbReference type="SUPFAM" id="SSF103473">
    <property type="entry name" value="MFS general substrate transporter"/>
    <property type="match status" value="1"/>
</dbReference>
<gene>
    <name evidence="7" type="ORF">AB675_2444</name>
</gene>
<feature type="transmembrane region" description="Helical" evidence="5">
    <location>
        <begin position="137"/>
        <end position="157"/>
    </location>
</feature>
<feature type="transmembrane region" description="Helical" evidence="5">
    <location>
        <begin position="103"/>
        <end position="125"/>
    </location>
</feature>
<name>A0A0N1HX71_9EURO</name>
<dbReference type="Proteomes" id="UP000038010">
    <property type="component" value="Unassembled WGS sequence"/>
</dbReference>
<feature type="transmembrane region" description="Helical" evidence="5">
    <location>
        <begin position="50"/>
        <end position="68"/>
    </location>
</feature>
<dbReference type="GO" id="GO:0022857">
    <property type="term" value="F:transmembrane transporter activity"/>
    <property type="evidence" value="ECO:0007669"/>
    <property type="project" value="InterPro"/>
</dbReference>
<dbReference type="InterPro" id="IPR036259">
    <property type="entry name" value="MFS_trans_sf"/>
</dbReference>
<dbReference type="OrthoDB" id="440553at2759"/>
<dbReference type="PANTHER" id="PTHR23501:SF43">
    <property type="entry name" value="MULTIDRUG TRANSPORTER, PUTATIVE (AFU_ORTHOLOGUE AFUA_6G03040)-RELATED"/>
    <property type="match status" value="1"/>
</dbReference>
<dbReference type="Pfam" id="PF07690">
    <property type="entry name" value="MFS_1"/>
    <property type="match status" value="1"/>
</dbReference>
<evidence type="ECO:0000313" key="7">
    <source>
        <dbReference type="EMBL" id="KPI45056.1"/>
    </source>
</evidence>
<dbReference type="EMBL" id="LFJN01000002">
    <property type="protein sequence ID" value="KPI45056.1"/>
    <property type="molecule type" value="Genomic_DNA"/>
</dbReference>
<keyword evidence="2 5" id="KW-0812">Transmembrane</keyword>
<feature type="transmembrane region" description="Helical" evidence="5">
    <location>
        <begin position="281"/>
        <end position="301"/>
    </location>
</feature>
<accession>A0A0N1HX71</accession>
<keyword evidence="8" id="KW-1185">Reference proteome</keyword>
<dbReference type="Gene3D" id="1.20.1720.10">
    <property type="entry name" value="Multidrug resistance protein D"/>
    <property type="match status" value="1"/>
</dbReference>
<feature type="transmembrane region" description="Helical" evidence="5">
    <location>
        <begin position="237"/>
        <end position="260"/>
    </location>
</feature>
<proteinExistence type="predicted"/>
<comment type="caution">
    <text evidence="7">The sequence shown here is derived from an EMBL/GenBank/DDBJ whole genome shotgun (WGS) entry which is preliminary data.</text>
</comment>
<dbReference type="InterPro" id="IPR011701">
    <property type="entry name" value="MFS"/>
</dbReference>
<dbReference type="GeneID" id="28734296"/>
<dbReference type="VEuPathDB" id="FungiDB:AB675_2444"/>
<dbReference type="STRING" id="1664694.A0A0N1HX71"/>
<dbReference type="PANTHER" id="PTHR23501">
    <property type="entry name" value="MAJOR FACILITATOR SUPERFAMILY"/>
    <property type="match status" value="1"/>
</dbReference>
<comment type="subcellular location">
    <subcellularLocation>
        <location evidence="1">Membrane</location>
        <topology evidence="1">Multi-pass membrane protein</topology>
    </subcellularLocation>
</comment>
<dbReference type="Gene3D" id="1.20.1250.20">
    <property type="entry name" value="MFS general substrate transporter like domains"/>
    <property type="match status" value="1"/>
</dbReference>
<feature type="transmembrane region" description="Helical" evidence="5">
    <location>
        <begin position="377"/>
        <end position="397"/>
    </location>
</feature>